<dbReference type="AlphaFoldDB" id="A0A1I7G6B1"/>
<evidence type="ECO:0000313" key="2">
    <source>
        <dbReference type="EMBL" id="SFU44015.1"/>
    </source>
</evidence>
<feature type="signal peptide" evidence="1">
    <location>
        <begin position="1"/>
        <end position="22"/>
    </location>
</feature>
<protein>
    <recommendedName>
        <fullName evidence="4">Peptidase E</fullName>
    </recommendedName>
</protein>
<evidence type="ECO:0008006" key="4">
    <source>
        <dbReference type="Google" id="ProtNLM"/>
    </source>
</evidence>
<dbReference type="STRING" id="1224947.SAMN05216480_103233"/>
<evidence type="ECO:0000313" key="3">
    <source>
        <dbReference type="Proteomes" id="UP000199138"/>
    </source>
</evidence>
<reference evidence="2 3" key="1">
    <citation type="submission" date="2016-10" db="EMBL/GenBank/DDBJ databases">
        <authorList>
            <person name="de Groot N.N."/>
        </authorList>
    </citation>
    <scope>NUCLEOTIDE SEQUENCE [LARGE SCALE GENOMIC DNA]</scope>
    <source>
        <strain evidence="2 3">CGMCC 1.12333</strain>
    </source>
</reference>
<gene>
    <name evidence="2" type="ORF">SAMN05216480_103233</name>
</gene>
<feature type="chain" id="PRO_5011751547" description="Peptidase E" evidence="1">
    <location>
        <begin position="23"/>
        <end position="170"/>
    </location>
</feature>
<proteinExistence type="predicted"/>
<dbReference type="Pfam" id="PF20420">
    <property type="entry name" value="DUF6702"/>
    <property type="match status" value="1"/>
</dbReference>
<name>A0A1I7G6B1_9FLAO</name>
<dbReference type="InterPro" id="IPR046525">
    <property type="entry name" value="DUF6702"/>
</dbReference>
<dbReference type="Proteomes" id="UP000199138">
    <property type="component" value="Unassembled WGS sequence"/>
</dbReference>
<accession>A0A1I7G6B1</accession>
<dbReference type="EMBL" id="FPBK01000003">
    <property type="protein sequence ID" value="SFU44015.1"/>
    <property type="molecule type" value="Genomic_DNA"/>
</dbReference>
<organism evidence="2 3">
    <name type="scientific">Pustulibacterium marinum</name>
    <dbReference type="NCBI Taxonomy" id="1224947"/>
    <lineage>
        <taxon>Bacteria</taxon>
        <taxon>Pseudomonadati</taxon>
        <taxon>Bacteroidota</taxon>
        <taxon>Flavobacteriia</taxon>
        <taxon>Flavobacteriales</taxon>
        <taxon>Flavobacteriaceae</taxon>
        <taxon>Pustulibacterium</taxon>
    </lineage>
</organism>
<evidence type="ECO:0000256" key="1">
    <source>
        <dbReference type="SAM" id="SignalP"/>
    </source>
</evidence>
<sequence length="170" mass="20140">MFMKFIKTFILLISFVSLSAFTMHKFYVSTTQVNYSEKDKSLQITSRLFIDDFQQTLNDRYAIDSKLATEKELKNIDLYIEKYFIQKLKISINGNKTQFNYIGHEYEDDVIKVYTEIPEIDKSNLQSIQIENILLMDEFSDQQNIIHFKIGDFRRSFNLINGNDKAMLKI</sequence>
<keyword evidence="3" id="KW-1185">Reference proteome</keyword>
<keyword evidence="1" id="KW-0732">Signal</keyword>